<feature type="transmembrane region" description="Helical" evidence="18">
    <location>
        <begin position="503"/>
        <end position="522"/>
    </location>
</feature>
<dbReference type="SMART" id="SM00724">
    <property type="entry name" value="TLC"/>
    <property type="match status" value="1"/>
</dbReference>
<keyword evidence="21" id="KW-1185">Reference proteome</keyword>
<keyword evidence="11" id="KW-0653">Protein transport</keyword>
<keyword evidence="8" id="KW-0963">Cytoplasm</keyword>
<organism evidence="20 21">
    <name type="scientific">Atractosteus spatula</name>
    <name type="common">Alligator gar</name>
    <name type="synonym">Lepisosteus spatula</name>
    <dbReference type="NCBI Taxonomy" id="7917"/>
    <lineage>
        <taxon>Eukaryota</taxon>
        <taxon>Metazoa</taxon>
        <taxon>Chordata</taxon>
        <taxon>Craniata</taxon>
        <taxon>Vertebrata</taxon>
        <taxon>Euteleostomi</taxon>
        <taxon>Actinopterygii</taxon>
        <taxon>Neopterygii</taxon>
        <taxon>Holostei</taxon>
        <taxon>Semionotiformes</taxon>
        <taxon>Lepisosteidae</taxon>
        <taxon>Atractosteus</taxon>
    </lineage>
</organism>
<evidence type="ECO:0000256" key="12">
    <source>
        <dbReference type="ARBA" id="ARBA00022989"/>
    </source>
</evidence>
<feature type="non-terminal residue" evidence="20">
    <location>
        <position position="1"/>
    </location>
</feature>
<accession>A0A8J7TBY1</accession>
<gene>
    <name evidence="20" type="primary">Cope</name>
    <name evidence="20" type="ORF">GTO95_0010595</name>
</gene>
<evidence type="ECO:0000256" key="17">
    <source>
        <dbReference type="PROSITE-ProRule" id="PRU00205"/>
    </source>
</evidence>
<dbReference type="GO" id="GO:0006891">
    <property type="term" value="P:intra-Golgi vesicle-mediated transport"/>
    <property type="evidence" value="ECO:0007669"/>
    <property type="project" value="TreeGrafter"/>
</dbReference>
<dbReference type="PROSITE" id="PS50922">
    <property type="entry name" value="TLC"/>
    <property type="match status" value="1"/>
</dbReference>
<evidence type="ECO:0000256" key="1">
    <source>
        <dbReference type="ARBA" id="ARBA00004141"/>
    </source>
</evidence>
<dbReference type="PANTHER" id="PTHR10805">
    <property type="entry name" value="COATOMER SUBUNIT EPSILON"/>
    <property type="match status" value="1"/>
</dbReference>
<evidence type="ECO:0000256" key="4">
    <source>
        <dbReference type="ARBA" id="ARBA00008827"/>
    </source>
</evidence>
<evidence type="ECO:0000256" key="7">
    <source>
        <dbReference type="ARBA" id="ARBA00022448"/>
    </source>
</evidence>
<keyword evidence="9 17" id="KW-0812">Transmembrane</keyword>
<evidence type="ECO:0000256" key="9">
    <source>
        <dbReference type="ARBA" id="ARBA00022692"/>
    </source>
</evidence>
<evidence type="ECO:0000256" key="15">
    <source>
        <dbReference type="ARBA" id="ARBA00023329"/>
    </source>
</evidence>
<proteinExistence type="inferred from homology"/>
<evidence type="ECO:0000313" key="21">
    <source>
        <dbReference type="Proteomes" id="UP000736164"/>
    </source>
</evidence>
<evidence type="ECO:0000259" key="19">
    <source>
        <dbReference type="PROSITE" id="PS50922"/>
    </source>
</evidence>
<keyword evidence="13" id="KW-0333">Golgi apparatus</keyword>
<feature type="transmembrane region" description="Helical" evidence="18">
    <location>
        <begin position="558"/>
        <end position="581"/>
    </location>
</feature>
<feature type="domain" description="TLC" evidence="19">
    <location>
        <begin position="424"/>
        <end position="638"/>
    </location>
</feature>
<evidence type="ECO:0000256" key="10">
    <source>
        <dbReference type="ARBA" id="ARBA00022892"/>
    </source>
</evidence>
<dbReference type="Pfam" id="PF03798">
    <property type="entry name" value="TRAM_LAG1_CLN8"/>
    <property type="match status" value="1"/>
</dbReference>
<evidence type="ECO:0000256" key="16">
    <source>
        <dbReference type="ARBA" id="ARBA00031602"/>
    </source>
</evidence>
<evidence type="ECO:0000256" key="2">
    <source>
        <dbReference type="ARBA" id="ARBA00004255"/>
    </source>
</evidence>
<dbReference type="Gene3D" id="1.25.40.10">
    <property type="entry name" value="Tetratricopeptide repeat domain"/>
    <property type="match status" value="1"/>
</dbReference>
<dbReference type="SUPFAM" id="SSF48452">
    <property type="entry name" value="TPR-like"/>
    <property type="match status" value="1"/>
</dbReference>
<dbReference type="AlphaFoldDB" id="A0A8J7TBY1"/>
<keyword evidence="10" id="KW-0931">ER-Golgi transport</keyword>
<feature type="non-terminal residue" evidence="20">
    <location>
        <position position="676"/>
    </location>
</feature>
<feature type="transmembrane region" description="Helical" evidence="18">
    <location>
        <begin position="607"/>
        <end position="633"/>
    </location>
</feature>
<evidence type="ECO:0000313" key="20">
    <source>
        <dbReference type="EMBL" id="MBN3317156.1"/>
    </source>
</evidence>
<dbReference type="GO" id="GO:0006888">
    <property type="term" value="P:endoplasmic reticulum to Golgi vesicle-mediated transport"/>
    <property type="evidence" value="ECO:0007669"/>
    <property type="project" value="TreeGrafter"/>
</dbReference>
<feature type="transmembrane region" description="Helical" evidence="18">
    <location>
        <begin position="475"/>
        <end position="496"/>
    </location>
</feature>
<dbReference type="GO" id="GO:0006890">
    <property type="term" value="P:retrograde vesicle-mediated transport, Golgi to endoplasmic reticulum"/>
    <property type="evidence" value="ECO:0007669"/>
    <property type="project" value="InterPro"/>
</dbReference>
<evidence type="ECO:0000256" key="13">
    <source>
        <dbReference type="ARBA" id="ARBA00023034"/>
    </source>
</evidence>
<keyword evidence="12 18" id="KW-1133">Transmembrane helix</keyword>
<dbReference type="InterPro" id="IPR006634">
    <property type="entry name" value="TLC-dom"/>
</dbReference>
<dbReference type="EMBL" id="JAAWVO010033827">
    <property type="protein sequence ID" value="MBN3317156.1"/>
    <property type="molecule type" value="Genomic_DNA"/>
</dbReference>
<evidence type="ECO:0000256" key="14">
    <source>
        <dbReference type="ARBA" id="ARBA00023136"/>
    </source>
</evidence>
<feature type="transmembrane region" description="Helical" evidence="18">
    <location>
        <begin position="433"/>
        <end position="455"/>
    </location>
</feature>
<comment type="caution">
    <text evidence="20">The sequence shown here is derived from an EMBL/GenBank/DDBJ whole genome shotgun (WGS) entry which is preliminary data.</text>
</comment>
<evidence type="ECO:0000256" key="3">
    <source>
        <dbReference type="ARBA" id="ARBA00004347"/>
    </source>
</evidence>
<evidence type="ECO:0000256" key="8">
    <source>
        <dbReference type="ARBA" id="ARBA00022490"/>
    </source>
</evidence>
<dbReference type="Proteomes" id="UP000736164">
    <property type="component" value="Unassembled WGS sequence"/>
</dbReference>
<protein>
    <recommendedName>
        <fullName evidence="6">Coatomer subunit epsilon</fullName>
    </recommendedName>
    <alternativeName>
        <fullName evidence="16">Epsilon-coat protein</fullName>
    </alternativeName>
</protein>
<keyword evidence="14 17" id="KW-0472">Membrane</keyword>
<dbReference type="PANTHER" id="PTHR10805:SF0">
    <property type="entry name" value="COATOMER SUBUNIT EPSILON"/>
    <property type="match status" value="1"/>
</dbReference>
<keyword evidence="7" id="KW-0813">Transport</keyword>
<dbReference type="InterPro" id="IPR006822">
    <property type="entry name" value="Coatomer_esu"/>
</dbReference>
<comment type="similarity">
    <text evidence="4">Belongs to the COPE family.</text>
</comment>
<dbReference type="GO" id="GO:0015031">
    <property type="term" value="P:protein transport"/>
    <property type="evidence" value="ECO:0007669"/>
    <property type="project" value="UniProtKB-KW"/>
</dbReference>
<comment type="subcellular location">
    <subcellularLocation>
        <location evidence="3">Cytoplasmic vesicle</location>
        <location evidence="3">COPI-coated vesicle membrane</location>
        <topology evidence="3">Peripheral membrane protein</topology>
        <orientation evidence="3">Cytoplasmic side</orientation>
    </subcellularLocation>
    <subcellularLocation>
        <location evidence="2">Golgi apparatus membrane</location>
        <topology evidence="2">Peripheral membrane protein</topology>
        <orientation evidence="2">Cytoplasmic side</orientation>
    </subcellularLocation>
    <subcellularLocation>
        <location evidence="1">Membrane</location>
        <topology evidence="1">Multi-pass membrane protein</topology>
    </subcellularLocation>
</comment>
<reference evidence="20" key="1">
    <citation type="journal article" date="2021" name="Cell">
        <title>Tracing the genetic footprints of vertebrate landing in non-teleost ray-finned fishes.</title>
        <authorList>
            <person name="Bi X."/>
            <person name="Wang K."/>
            <person name="Yang L."/>
            <person name="Pan H."/>
            <person name="Jiang H."/>
            <person name="Wei Q."/>
            <person name="Fang M."/>
            <person name="Yu H."/>
            <person name="Zhu C."/>
            <person name="Cai Y."/>
            <person name="He Y."/>
            <person name="Gan X."/>
            <person name="Zeng H."/>
            <person name="Yu D."/>
            <person name="Zhu Y."/>
            <person name="Jiang H."/>
            <person name="Qiu Q."/>
            <person name="Yang H."/>
            <person name="Zhang Y.E."/>
            <person name="Wang W."/>
            <person name="Zhu M."/>
            <person name="He S."/>
            <person name="Zhang G."/>
        </authorList>
    </citation>
    <scope>NUCLEOTIDE SEQUENCE</scope>
    <source>
        <strain evidence="20">Allg_001</strain>
    </source>
</reference>
<comment type="subunit">
    <text evidence="5">Oligomeric complex that consists of at least the alpha, beta, beta', gamma, delta, epsilon and zeta subunits.</text>
</comment>
<dbReference type="FunFam" id="1.25.40.10:FF:000148">
    <property type="entry name" value="Coatomer subunit epsilon"/>
    <property type="match status" value="1"/>
</dbReference>
<evidence type="ECO:0000256" key="5">
    <source>
        <dbReference type="ARBA" id="ARBA00011775"/>
    </source>
</evidence>
<sequence length="676" mass="77665">MASQQGEVDELFDVKNAYYIGSYQQCINEAQKAKPSSPEKEGERDVFLYRAYIAQRKYGVVLDDVKPSSSPELQAVRMFAEYLSNEAKRDAIVAELDKKMAKSVDVANTTFLLMAASLYFHEINTDAALRTLHQGDSLEWVFENVSDRHQSAKESQICRLQPLQNMAMTIQVLLKLDRLDLARKELKKMQEQDEDATLTQLATAWVNLAIGGEKLQDAYYIFQEMSDKYSSTLLLLNGQAVCHMAQNKWDEAEGVLQEALDKDSSHPETLINLIVLTQHLGKPPEVTNRYLSQLKDSHKGHPFLKEYVAKENEFDRLVMQYAPSAMERQHDDAGINVHVAEPMPGYADLISQGYATLLNAFRDCGGCGFELSKKTLLENACISWAEVGLFALCAVGWTVLRQALTCWVFEPFGQWCHLQPRDAAKMPESSWKLLFYSLSWSYSSYLLFCTRYTFFQDPPSAFYDWKRGMSVPTDIAVAYLIQGSFYGHSIYATVYMDAWRKDSVVMVVHHLITLALIAFSYAFRYHNIGVLVLFLHDINDIQLEFTKVNVYFKNRGGVYHIFNDIVSTMGCVTFSISWYWFRLYWFPLKVLYATCISSLHTVPNIPFYFFFNALLLALTLMNIYWFLYIVLFVAKVLTGQITEVNDVREYDVEDSKKPALLQRQDSLPYCNSWKQR</sequence>
<evidence type="ECO:0000256" key="18">
    <source>
        <dbReference type="SAM" id="Phobius"/>
    </source>
</evidence>
<keyword evidence="15" id="KW-0968">Cytoplasmic vesicle</keyword>
<dbReference type="GO" id="GO:0030126">
    <property type="term" value="C:COPI vesicle coat"/>
    <property type="evidence" value="ECO:0007669"/>
    <property type="project" value="TreeGrafter"/>
</dbReference>
<evidence type="ECO:0000256" key="11">
    <source>
        <dbReference type="ARBA" id="ARBA00022927"/>
    </source>
</evidence>
<evidence type="ECO:0000256" key="6">
    <source>
        <dbReference type="ARBA" id="ARBA00015828"/>
    </source>
</evidence>
<name>A0A8J7TBY1_ATRSP</name>
<dbReference type="InterPro" id="IPR011990">
    <property type="entry name" value="TPR-like_helical_dom_sf"/>
</dbReference>
<dbReference type="Pfam" id="PF04733">
    <property type="entry name" value="Coatomer_E"/>
    <property type="match status" value="2"/>
</dbReference>
<dbReference type="GO" id="GO:0005198">
    <property type="term" value="F:structural molecule activity"/>
    <property type="evidence" value="ECO:0007669"/>
    <property type="project" value="InterPro"/>
</dbReference>
<dbReference type="GO" id="GO:0000139">
    <property type="term" value="C:Golgi membrane"/>
    <property type="evidence" value="ECO:0007669"/>
    <property type="project" value="UniProtKB-SubCell"/>
</dbReference>